<comment type="caution">
    <text evidence="1">The sequence shown here is derived from an EMBL/GenBank/DDBJ whole genome shotgun (WGS) entry which is preliminary data.</text>
</comment>
<evidence type="ECO:0000313" key="1">
    <source>
        <dbReference type="EMBL" id="MBB5342273.1"/>
    </source>
</evidence>
<dbReference type="Proteomes" id="UP000569092">
    <property type="component" value="Unassembled WGS sequence"/>
</dbReference>
<organism evidence="1 2">
    <name type="scientific">Tunturiibacter lichenicola</name>
    <dbReference type="NCBI Taxonomy" id="2051959"/>
    <lineage>
        <taxon>Bacteria</taxon>
        <taxon>Pseudomonadati</taxon>
        <taxon>Acidobacteriota</taxon>
        <taxon>Terriglobia</taxon>
        <taxon>Terriglobales</taxon>
        <taxon>Acidobacteriaceae</taxon>
        <taxon>Tunturiibacter</taxon>
    </lineage>
</organism>
<evidence type="ECO:0000313" key="2">
    <source>
        <dbReference type="Proteomes" id="UP000569092"/>
    </source>
</evidence>
<protein>
    <submittedName>
        <fullName evidence="1">Uncharacterized protein</fullName>
    </submittedName>
</protein>
<proteinExistence type="predicted"/>
<reference evidence="1 2" key="1">
    <citation type="submission" date="2020-08" db="EMBL/GenBank/DDBJ databases">
        <title>Genomic Encyclopedia of Type Strains, Phase IV (KMG-V): Genome sequencing to study the core and pangenomes of soil and plant-associated prokaryotes.</title>
        <authorList>
            <person name="Whitman W."/>
        </authorList>
    </citation>
    <scope>NUCLEOTIDE SEQUENCE [LARGE SCALE GENOMIC DNA]</scope>
    <source>
        <strain evidence="1 2">M8US30</strain>
    </source>
</reference>
<name>A0A7W8N2D1_9BACT</name>
<accession>A0A7W8N2D1</accession>
<sequence length="151" mass="17140">MPRITKWTTQLLVEKGNRHGLCGVHPDWGMHPSWIAGIEGLDAYNRWVCEVLMPIAFQWIEENYTAVYASVPDDYKDDVGVVIASAFELVKAMSNYSDGEDKAKEFDAAHEGGNVDLTKLNPVWTDIVKQVRNDTKTEYDKYKSVLKDTID</sequence>
<dbReference type="EMBL" id="JACHDZ010000001">
    <property type="protein sequence ID" value="MBB5342273.1"/>
    <property type="molecule type" value="Genomic_DNA"/>
</dbReference>
<gene>
    <name evidence="1" type="ORF">HDF10_000223</name>
</gene>
<dbReference type="AlphaFoldDB" id="A0A7W8N2D1"/>